<evidence type="ECO:0000313" key="9">
    <source>
        <dbReference type="EMBL" id="MQL87550.1"/>
    </source>
</evidence>
<keyword evidence="5 6" id="KW-0472">Membrane</keyword>
<name>A0A843V146_COLES</name>
<evidence type="ECO:0000256" key="5">
    <source>
        <dbReference type="ARBA" id="ARBA00023136"/>
    </source>
</evidence>
<dbReference type="InterPro" id="IPR045064">
    <property type="entry name" value="Reticulon-like"/>
</dbReference>
<organism evidence="9 10">
    <name type="scientific">Colocasia esculenta</name>
    <name type="common">Wild taro</name>
    <name type="synonym">Arum esculentum</name>
    <dbReference type="NCBI Taxonomy" id="4460"/>
    <lineage>
        <taxon>Eukaryota</taxon>
        <taxon>Viridiplantae</taxon>
        <taxon>Streptophyta</taxon>
        <taxon>Embryophyta</taxon>
        <taxon>Tracheophyta</taxon>
        <taxon>Spermatophyta</taxon>
        <taxon>Magnoliopsida</taxon>
        <taxon>Liliopsida</taxon>
        <taxon>Araceae</taxon>
        <taxon>Aroideae</taxon>
        <taxon>Colocasieae</taxon>
        <taxon>Colocasia</taxon>
    </lineage>
</organism>
<dbReference type="AlphaFoldDB" id="A0A843V146"/>
<evidence type="ECO:0000256" key="7">
    <source>
        <dbReference type="SAM" id="MobiDB-lite"/>
    </source>
</evidence>
<evidence type="ECO:0000256" key="6">
    <source>
        <dbReference type="RuleBase" id="RU363132"/>
    </source>
</evidence>
<feature type="region of interest" description="Disordered" evidence="7">
    <location>
        <begin position="1"/>
        <end position="27"/>
    </location>
</feature>
<proteinExistence type="predicted"/>
<evidence type="ECO:0000259" key="8">
    <source>
        <dbReference type="PROSITE" id="PS50845"/>
    </source>
</evidence>
<feature type="compositionally biased region" description="Polar residues" evidence="7">
    <location>
        <begin position="11"/>
        <end position="27"/>
    </location>
</feature>
<dbReference type="PROSITE" id="PS50845">
    <property type="entry name" value="RETICULON"/>
    <property type="match status" value="1"/>
</dbReference>
<dbReference type="Pfam" id="PF02453">
    <property type="entry name" value="Reticulon"/>
    <property type="match status" value="1"/>
</dbReference>
<dbReference type="GO" id="GO:0009617">
    <property type="term" value="P:response to bacterium"/>
    <property type="evidence" value="ECO:0007669"/>
    <property type="project" value="InterPro"/>
</dbReference>
<protein>
    <recommendedName>
        <fullName evidence="6">Reticulon-like protein</fullName>
    </recommendedName>
</protein>
<evidence type="ECO:0000256" key="1">
    <source>
        <dbReference type="ARBA" id="ARBA00004477"/>
    </source>
</evidence>
<feature type="transmembrane region" description="Helical" evidence="6">
    <location>
        <begin position="80"/>
        <end position="100"/>
    </location>
</feature>
<dbReference type="InterPro" id="IPR003388">
    <property type="entry name" value="Reticulon"/>
</dbReference>
<evidence type="ECO:0000256" key="2">
    <source>
        <dbReference type="ARBA" id="ARBA00022692"/>
    </source>
</evidence>
<gene>
    <name evidence="9" type="ORF">Taro_020094</name>
</gene>
<evidence type="ECO:0000256" key="4">
    <source>
        <dbReference type="ARBA" id="ARBA00022989"/>
    </source>
</evidence>
<dbReference type="SMR" id="A0A843V146"/>
<dbReference type="GO" id="GO:0005789">
    <property type="term" value="C:endoplasmic reticulum membrane"/>
    <property type="evidence" value="ECO:0007669"/>
    <property type="project" value="UniProtKB-SubCell"/>
</dbReference>
<dbReference type="PANTHER" id="PTHR10994">
    <property type="entry name" value="RETICULON"/>
    <property type="match status" value="1"/>
</dbReference>
<sequence length="230" mass="25142">MAATVEDLGVNSPTPQHDASLPPSSSTASIANGRCRFSVHRAFGGGAVADVVLWRQRNAAALVLAGASAGWYLFEIVGYSFLSLLANALLLLIAILFFWARSATLLNRPLPPLPNLEISDRVSEKVADQVRPFINRVLAVARGIAFGGDRKLFLEVIVVLWAVSYIGSLFSFLTFVYLGVVLCLIIPALYDKYQDHVDEKVALAHSVILNKYENVLVKTGRTVKKEKETE</sequence>
<dbReference type="OrthoDB" id="567788at2759"/>
<reference evidence="9" key="1">
    <citation type="submission" date="2017-07" db="EMBL/GenBank/DDBJ databases">
        <title>Taro Niue Genome Assembly and Annotation.</title>
        <authorList>
            <person name="Atibalentja N."/>
            <person name="Keating K."/>
            <person name="Fields C.J."/>
        </authorList>
    </citation>
    <scope>NUCLEOTIDE SEQUENCE</scope>
    <source>
        <strain evidence="9">Niue_2</strain>
        <tissue evidence="9">Leaf</tissue>
    </source>
</reference>
<keyword evidence="2 6" id="KW-0812">Transmembrane</keyword>
<evidence type="ECO:0000313" key="10">
    <source>
        <dbReference type="Proteomes" id="UP000652761"/>
    </source>
</evidence>
<comment type="subcellular location">
    <subcellularLocation>
        <location evidence="1 6">Endoplasmic reticulum membrane</location>
        <topology evidence="1 6">Multi-pass membrane protein</topology>
    </subcellularLocation>
</comment>
<dbReference type="PANTHER" id="PTHR10994:SF154">
    <property type="entry name" value="RETICULON-LIKE PROTEIN B11"/>
    <property type="match status" value="1"/>
</dbReference>
<keyword evidence="10" id="KW-1185">Reference proteome</keyword>
<keyword evidence="4 6" id="KW-1133">Transmembrane helix</keyword>
<feature type="transmembrane region" description="Helical" evidence="6">
    <location>
        <begin position="174"/>
        <end position="190"/>
    </location>
</feature>
<dbReference type="Proteomes" id="UP000652761">
    <property type="component" value="Unassembled WGS sequence"/>
</dbReference>
<accession>A0A843V146</accession>
<comment type="caution">
    <text evidence="9">The sequence shown here is derived from an EMBL/GenBank/DDBJ whole genome shotgun (WGS) entry which is preliminary data.</text>
</comment>
<feature type="domain" description="Reticulon" evidence="8">
    <location>
        <begin position="48"/>
        <end position="230"/>
    </location>
</feature>
<evidence type="ECO:0000256" key="3">
    <source>
        <dbReference type="ARBA" id="ARBA00022824"/>
    </source>
</evidence>
<dbReference type="EMBL" id="NMUH01000986">
    <property type="protein sequence ID" value="MQL87550.1"/>
    <property type="molecule type" value="Genomic_DNA"/>
</dbReference>
<keyword evidence="3 6" id="KW-0256">Endoplasmic reticulum</keyword>